<dbReference type="EMBL" id="CAJVPV010008331">
    <property type="protein sequence ID" value="CAG8629357.1"/>
    <property type="molecule type" value="Genomic_DNA"/>
</dbReference>
<dbReference type="Proteomes" id="UP000789342">
    <property type="component" value="Unassembled WGS sequence"/>
</dbReference>
<protein>
    <submittedName>
        <fullName evidence="1">1990_t:CDS:1</fullName>
    </submittedName>
</protein>
<evidence type="ECO:0000313" key="2">
    <source>
        <dbReference type="Proteomes" id="UP000789342"/>
    </source>
</evidence>
<comment type="caution">
    <text evidence="1">The sequence shown here is derived from an EMBL/GenBank/DDBJ whole genome shotgun (WGS) entry which is preliminary data.</text>
</comment>
<feature type="non-terminal residue" evidence="1">
    <location>
        <position position="1"/>
    </location>
</feature>
<sequence length="80" mass="9405">NCSPERVPEIKETTHQITQFQNAKKLQCLDELKELFQQTYLESNHSNNVKISNRPFLLGLTRNVIDIKFAYLRMLSQDSH</sequence>
<reference evidence="1" key="1">
    <citation type="submission" date="2021-06" db="EMBL/GenBank/DDBJ databases">
        <authorList>
            <person name="Kallberg Y."/>
            <person name="Tangrot J."/>
            <person name="Rosling A."/>
        </authorList>
    </citation>
    <scope>NUCLEOTIDE SEQUENCE</scope>
    <source>
        <strain evidence="1">CL551</strain>
    </source>
</reference>
<name>A0A9N9DAM7_9GLOM</name>
<evidence type="ECO:0000313" key="1">
    <source>
        <dbReference type="EMBL" id="CAG8629357.1"/>
    </source>
</evidence>
<proteinExistence type="predicted"/>
<dbReference type="AlphaFoldDB" id="A0A9N9DAM7"/>
<keyword evidence="2" id="KW-1185">Reference proteome</keyword>
<gene>
    <name evidence="1" type="ORF">AMORRO_LOCUS9016</name>
</gene>
<organism evidence="1 2">
    <name type="scientific">Acaulospora morrowiae</name>
    <dbReference type="NCBI Taxonomy" id="94023"/>
    <lineage>
        <taxon>Eukaryota</taxon>
        <taxon>Fungi</taxon>
        <taxon>Fungi incertae sedis</taxon>
        <taxon>Mucoromycota</taxon>
        <taxon>Glomeromycotina</taxon>
        <taxon>Glomeromycetes</taxon>
        <taxon>Diversisporales</taxon>
        <taxon>Acaulosporaceae</taxon>
        <taxon>Acaulospora</taxon>
    </lineage>
</organism>
<accession>A0A9N9DAM7</accession>